<evidence type="ECO:0000313" key="3">
    <source>
        <dbReference type="Proteomes" id="UP000836841"/>
    </source>
</evidence>
<feature type="domain" description="NYN" evidence="1">
    <location>
        <begin position="9"/>
        <end position="156"/>
    </location>
</feature>
<gene>
    <name evidence="2" type="ORF">TAV2_LOCUS2984</name>
</gene>
<keyword evidence="3" id="KW-1185">Reference proteome</keyword>
<reference evidence="2 3" key="1">
    <citation type="submission" date="2022-03" db="EMBL/GenBank/DDBJ databases">
        <authorList>
            <person name="Nunn A."/>
            <person name="Chopra R."/>
            <person name="Nunn A."/>
            <person name="Contreras Garrido A."/>
        </authorList>
    </citation>
    <scope>NUCLEOTIDE SEQUENCE [LARGE SCALE GENOMIC DNA]</scope>
</reference>
<dbReference type="GO" id="GO:0004540">
    <property type="term" value="F:RNA nuclease activity"/>
    <property type="evidence" value="ECO:0007669"/>
    <property type="project" value="InterPro"/>
</dbReference>
<accession>A0AAU9RBW4</accession>
<dbReference type="InterPro" id="IPR021139">
    <property type="entry name" value="NYN"/>
</dbReference>
<name>A0AAU9RBW4_THLAR</name>
<organism evidence="2 3">
    <name type="scientific">Thlaspi arvense</name>
    <name type="common">Field penny-cress</name>
    <dbReference type="NCBI Taxonomy" id="13288"/>
    <lineage>
        <taxon>Eukaryota</taxon>
        <taxon>Viridiplantae</taxon>
        <taxon>Streptophyta</taxon>
        <taxon>Embryophyta</taxon>
        <taxon>Tracheophyta</taxon>
        <taxon>Spermatophyta</taxon>
        <taxon>Magnoliopsida</taxon>
        <taxon>eudicotyledons</taxon>
        <taxon>Gunneridae</taxon>
        <taxon>Pentapetalae</taxon>
        <taxon>rosids</taxon>
        <taxon>malvids</taxon>
        <taxon>Brassicales</taxon>
        <taxon>Brassicaceae</taxon>
        <taxon>Thlaspideae</taxon>
        <taxon>Thlaspi</taxon>
    </lineage>
</organism>
<dbReference type="Pfam" id="PF01936">
    <property type="entry name" value="NYN"/>
    <property type="match status" value="1"/>
</dbReference>
<evidence type="ECO:0000313" key="2">
    <source>
        <dbReference type="EMBL" id="CAH2035032.1"/>
    </source>
</evidence>
<dbReference type="Proteomes" id="UP000836841">
    <property type="component" value="Chromosome 1"/>
</dbReference>
<evidence type="ECO:0000259" key="1">
    <source>
        <dbReference type="Pfam" id="PF01936"/>
    </source>
</evidence>
<dbReference type="EMBL" id="OU466857">
    <property type="protein sequence ID" value="CAH2035032.1"/>
    <property type="molecule type" value="Genomic_DNA"/>
</dbReference>
<dbReference type="Gene3D" id="3.40.50.1010">
    <property type="entry name" value="5'-nuclease"/>
    <property type="match status" value="1"/>
</dbReference>
<protein>
    <recommendedName>
        <fullName evidence="1">NYN domain-containing protein</fullName>
    </recommendedName>
</protein>
<sequence>MDQDPEFAVSLFWDAGNARLLPNQIPFLIANIEDSLRTADKRYYLAKKKVVVANSSLDFISENRAYLLEQGFVIVDAPHRERDCNYTNCKVKVERFDVAKNMILDQVLDQVLEKELSRNVLIISGDSDFSTTLQMLERNKRNTLKAVNEDATPDYIESAQHAWLWDDMATRAAKTIPLNLV</sequence>
<dbReference type="AlphaFoldDB" id="A0AAU9RBW4"/>
<proteinExistence type="predicted"/>